<dbReference type="OrthoDB" id="206830at2759"/>
<dbReference type="AlphaFoldDB" id="A0A9W7GDG1"/>
<comment type="caution">
    <text evidence="3">The sequence shown here is derived from an EMBL/GenBank/DDBJ whole genome shotgun (WGS) entry which is preliminary data.</text>
</comment>
<protein>
    <submittedName>
        <fullName evidence="3">Uncharacterized protein</fullName>
    </submittedName>
</protein>
<dbReference type="Proteomes" id="UP001165065">
    <property type="component" value="Unassembled WGS sequence"/>
</dbReference>
<gene>
    <name evidence="3" type="ORF">TrCOL_g12917</name>
</gene>
<reference evidence="4" key="1">
    <citation type="journal article" date="2023" name="Commun. Biol.">
        <title>Genome analysis of Parmales, the sister group of diatoms, reveals the evolutionary specialization of diatoms from phago-mixotrophs to photoautotrophs.</title>
        <authorList>
            <person name="Ban H."/>
            <person name="Sato S."/>
            <person name="Yoshikawa S."/>
            <person name="Yamada K."/>
            <person name="Nakamura Y."/>
            <person name="Ichinomiya M."/>
            <person name="Sato N."/>
            <person name="Blanc-Mathieu R."/>
            <person name="Endo H."/>
            <person name="Kuwata A."/>
            <person name="Ogata H."/>
        </authorList>
    </citation>
    <scope>NUCLEOTIDE SEQUENCE [LARGE SCALE GENOMIC DNA]</scope>
</reference>
<keyword evidence="4" id="KW-1185">Reference proteome</keyword>
<evidence type="ECO:0000313" key="3">
    <source>
        <dbReference type="EMBL" id="GMI42166.1"/>
    </source>
</evidence>
<evidence type="ECO:0000256" key="2">
    <source>
        <dbReference type="SAM" id="SignalP"/>
    </source>
</evidence>
<feature type="compositionally biased region" description="Pro residues" evidence="1">
    <location>
        <begin position="127"/>
        <end position="159"/>
    </location>
</feature>
<feature type="region of interest" description="Disordered" evidence="1">
    <location>
        <begin position="113"/>
        <end position="166"/>
    </location>
</feature>
<evidence type="ECO:0000313" key="4">
    <source>
        <dbReference type="Proteomes" id="UP001165065"/>
    </source>
</evidence>
<proteinExistence type="predicted"/>
<dbReference type="EMBL" id="BRYA01000166">
    <property type="protein sequence ID" value="GMI42166.1"/>
    <property type="molecule type" value="Genomic_DNA"/>
</dbReference>
<feature type="signal peptide" evidence="2">
    <location>
        <begin position="1"/>
        <end position="15"/>
    </location>
</feature>
<evidence type="ECO:0000256" key="1">
    <source>
        <dbReference type="SAM" id="MobiDB-lite"/>
    </source>
</evidence>
<feature type="chain" id="PRO_5040852532" evidence="2">
    <location>
        <begin position="16"/>
        <end position="291"/>
    </location>
</feature>
<sequence length="291" mass="31657">MRYAALFLMILGVESFSPLISSTSHRHLTKLDAGKLTAAQIIARARKAAGVATEDENEEGPPELFSEKVYEDIQTTLVMLDKVIKKNGLTPEQYREFAAATDSVLDDLRGRDSGATAEAATPAPVAFVPPPTSSAVPAPPPPSSVAPPPPPPPLPPPPATSAAMAEGKKVVSINEKFAKDLETDHEEFQSSGYGMASGTRNTYEIEGMHSMSPEDYRKALQNKVLADQEERRIQRAGVVGNRAAMSYLDDLNQGAAPEEQKWKTGTSSEEYKKEMERRRALNIEINPEPQK</sequence>
<accession>A0A9W7GDG1</accession>
<organism evidence="3 4">
    <name type="scientific">Triparma columacea</name>
    <dbReference type="NCBI Taxonomy" id="722753"/>
    <lineage>
        <taxon>Eukaryota</taxon>
        <taxon>Sar</taxon>
        <taxon>Stramenopiles</taxon>
        <taxon>Ochrophyta</taxon>
        <taxon>Bolidophyceae</taxon>
        <taxon>Parmales</taxon>
        <taxon>Triparmaceae</taxon>
        <taxon>Triparma</taxon>
    </lineage>
</organism>
<feature type="compositionally biased region" description="Low complexity" evidence="1">
    <location>
        <begin position="115"/>
        <end position="126"/>
    </location>
</feature>
<name>A0A9W7GDG1_9STRA</name>
<keyword evidence="2" id="KW-0732">Signal</keyword>